<dbReference type="Proteomes" id="UP001218362">
    <property type="component" value="Chromosome"/>
</dbReference>
<protein>
    <submittedName>
        <fullName evidence="3">Uncharacterized protein</fullName>
    </submittedName>
</protein>
<evidence type="ECO:0000313" key="4">
    <source>
        <dbReference type="Proteomes" id="UP001218362"/>
    </source>
</evidence>
<sequence length="372" mass="41418">MIKNFKDIKGFNRIFEQSKDPSRDGGTGDQREEWTGGGMASLLEAVCEQAVSLQCEQERASARTKQELELLTGRMAMLAPLCGKTIEALALDDAKIEELTREGIERKRQLEAAEAEVAQYRPLAFRLEEELRADRAVLEESRRANLRLGEELEKIGAENQSLAHRAATFEGRWQRSAEENEAHREEIGVKERAIEKLTREVMLLQSDSASQLGDLERRNADVATLNGELNSSLKENLGLSDELKQLKAALTKAQHEQRSQIRDLNSKLTATREQLASREEQAIELENANIALRSQVEFLTRAGERQREDVSRHLHHIGQLEASNRHLFDTLSRGATADEFESLDAAVSGRNRAGKGKAALRAVGASENAASA</sequence>
<evidence type="ECO:0000256" key="2">
    <source>
        <dbReference type="SAM" id="MobiDB-lite"/>
    </source>
</evidence>
<keyword evidence="1" id="KW-0175">Coiled coil</keyword>
<dbReference type="EMBL" id="CP119316">
    <property type="protein sequence ID" value="WEK46947.1"/>
    <property type="molecule type" value="Genomic_DNA"/>
</dbReference>
<name>A0AAJ5X6W8_9SPHN</name>
<accession>A0AAJ5X6W8</accession>
<reference evidence="3" key="1">
    <citation type="submission" date="2023-03" db="EMBL/GenBank/DDBJ databases">
        <title>Andean soil-derived lignocellulolytic bacterial consortium as a source of novel taxa and putative plastic-active enzymes.</title>
        <authorList>
            <person name="Diaz-Garcia L."/>
            <person name="Chuvochina M."/>
            <person name="Feuerriegel G."/>
            <person name="Bunk B."/>
            <person name="Sproer C."/>
            <person name="Streit W.R."/>
            <person name="Rodriguez L.M."/>
            <person name="Overmann J."/>
            <person name="Jimenez D.J."/>
        </authorList>
    </citation>
    <scope>NUCLEOTIDE SEQUENCE</scope>
    <source>
        <strain evidence="3">MAG 26</strain>
    </source>
</reference>
<evidence type="ECO:0000313" key="3">
    <source>
        <dbReference type="EMBL" id="WEK46947.1"/>
    </source>
</evidence>
<feature type="coiled-coil region" evidence="1">
    <location>
        <begin position="236"/>
        <end position="295"/>
    </location>
</feature>
<dbReference type="KEGG" id="acob:P0Y56_01280"/>
<evidence type="ECO:0000256" key="1">
    <source>
        <dbReference type="SAM" id="Coils"/>
    </source>
</evidence>
<organism evidence="3 4">
    <name type="scientific">Candidatus Andeanibacterium colombiense</name>
    <dbReference type="NCBI Taxonomy" id="3121345"/>
    <lineage>
        <taxon>Bacteria</taxon>
        <taxon>Pseudomonadati</taxon>
        <taxon>Pseudomonadota</taxon>
        <taxon>Alphaproteobacteria</taxon>
        <taxon>Sphingomonadales</taxon>
        <taxon>Sphingomonadaceae</taxon>
        <taxon>Candidatus Andeanibacterium</taxon>
    </lineage>
</organism>
<dbReference type="AlphaFoldDB" id="A0AAJ5X6W8"/>
<feature type="region of interest" description="Disordered" evidence="2">
    <location>
        <begin position="16"/>
        <end position="35"/>
    </location>
</feature>
<proteinExistence type="predicted"/>
<gene>
    <name evidence="3" type="ORF">P0Y56_01280</name>
</gene>